<comment type="caution">
    <text evidence="14">The sequence shown here is derived from an EMBL/GenBank/DDBJ whole genome shotgun (WGS) entry which is preliminary data.</text>
</comment>
<protein>
    <recommendedName>
        <fullName evidence="12">GTP cyclohydrolase-2</fullName>
        <ecNumber evidence="12">3.5.4.25</ecNumber>
    </recommendedName>
    <alternativeName>
        <fullName evidence="12">GTP cyclohydrolase II</fullName>
    </alternativeName>
</protein>
<gene>
    <name evidence="12" type="primary">ribA</name>
    <name evidence="14" type="ORF">RSO01_91520</name>
</gene>
<keyword evidence="8 12" id="KW-0862">Zinc</keyword>
<dbReference type="UniPathway" id="UPA00275">
    <property type="reaction ID" value="UER00400"/>
</dbReference>
<keyword evidence="6 12" id="KW-0547">Nucleotide-binding</keyword>
<feature type="binding site" evidence="12">
    <location>
        <position position="347"/>
    </location>
    <ligand>
        <name>GTP</name>
        <dbReference type="ChEBI" id="CHEBI:37565"/>
    </ligand>
</feature>
<evidence type="ECO:0000256" key="12">
    <source>
        <dbReference type="HAMAP-Rule" id="MF_00179"/>
    </source>
</evidence>
<dbReference type="AlphaFoldDB" id="A0A512NSQ1"/>
<keyword evidence="9 12" id="KW-0342">GTP-binding</keyword>
<comment type="similarity">
    <text evidence="3">In the C-terminal section; belongs to the GTP cyclohydrolase II family.</text>
</comment>
<evidence type="ECO:0000313" key="15">
    <source>
        <dbReference type="Proteomes" id="UP000321058"/>
    </source>
</evidence>
<dbReference type="Gene3D" id="3.40.50.10990">
    <property type="entry name" value="GTP cyclohydrolase II"/>
    <property type="match status" value="1"/>
</dbReference>
<evidence type="ECO:0000256" key="6">
    <source>
        <dbReference type="ARBA" id="ARBA00022741"/>
    </source>
</evidence>
<dbReference type="OrthoDB" id="9793111at2"/>
<dbReference type="InterPro" id="IPR036144">
    <property type="entry name" value="RibA-like_sf"/>
</dbReference>
<feature type="binding site" evidence="12">
    <location>
        <begin position="285"/>
        <end position="287"/>
    </location>
    <ligand>
        <name>GTP</name>
        <dbReference type="ChEBI" id="CHEBI:37565"/>
    </ligand>
</feature>
<comment type="catalytic activity">
    <reaction evidence="11 12">
        <text>GTP + 4 H2O = 2,5-diamino-6-hydroxy-4-(5-phosphoribosylamino)-pyrimidine + formate + 2 phosphate + 3 H(+)</text>
        <dbReference type="Rhea" id="RHEA:23704"/>
        <dbReference type="ChEBI" id="CHEBI:15377"/>
        <dbReference type="ChEBI" id="CHEBI:15378"/>
        <dbReference type="ChEBI" id="CHEBI:15740"/>
        <dbReference type="ChEBI" id="CHEBI:37565"/>
        <dbReference type="ChEBI" id="CHEBI:43474"/>
        <dbReference type="ChEBI" id="CHEBI:58614"/>
        <dbReference type="EC" id="3.5.4.25"/>
    </reaction>
</comment>
<evidence type="ECO:0000256" key="10">
    <source>
        <dbReference type="ARBA" id="ARBA00043932"/>
    </source>
</evidence>
<organism evidence="14 15">
    <name type="scientific">Reyranella soli</name>
    <dbReference type="NCBI Taxonomy" id="1230389"/>
    <lineage>
        <taxon>Bacteria</taxon>
        <taxon>Pseudomonadati</taxon>
        <taxon>Pseudomonadota</taxon>
        <taxon>Alphaproteobacteria</taxon>
        <taxon>Hyphomicrobiales</taxon>
        <taxon>Reyranellaceae</taxon>
        <taxon>Reyranella</taxon>
    </lineage>
</organism>
<evidence type="ECO:0000256" key="5">
    <source>
        <dbReference type="ARBA" id="ARBA00022723"/>
    </source>
</evidence>
<evidence type="ECO:0000256" key="3">
    <source>
        <dbReference type="ARBA" id="ARBA00008976"/>
    </source>
</evidence>
<keyword evidence="4 12" id="KW-0686">Riboflavin biosynthesis</keyword>
<evidence type="ECO:0000259" key="13">
    <source>
        <dbReference type="Pfam" id="PF00925"/>
    </source>
</evidence>
<feature type="binding site" evidence="12">
    <location>
        <begin position="242"/>
        <end position="246"/>
    </location>
    <ligand>
        <name>GTP</name>
        <dbReference type="ChEBI" id="CHEBI:37565"/>
    </ligand>
</feature>
<dbReference type="GO" id="GO:0005525">
    <property type="term" value="F:GTP binding"/>
    <property type="evidence" value="ECO:0007669"/>
    <property type="project" value="UniProtKB-KW"/>
</dbReference>
<feature type="active site" description="Nucleophile" evidence="12">
    <location>
        <position position="321"/>
    </location>
</feature>
<keyword evidence="5 12" id="KW-0479">Metal-binding</keyword>
<dbReference type="EMBL" id="BKAJ01000283">
    <property type="protein sequence ID" value="GEP61986.1"/>
    <property type="molecule type" value="Genomic_DNA"/>
</dbReference>
<sequence length="387" mass="41915">MIPGQVHSRTATALAAVERAMAELRRGGIVVLRDDDGGGGLVIAAEACGPRALQRLQGLAQQAPVLVTTRRRAEAIGMEIPPHIAGGMGETNKPITLDLPEGVPADVILQPHETEQAGRHAALRYLSRPVASHAPRIAETAIELAKLARLLPAVVLGPLTSDPNNKRRDWARDQDLVYVDAADVRAYEEISARNLQQVAQAHVPLEGAENARILAWRPSDGGKEHLAIVVGEIDPTEPVLIRLHSECFTGDLLGSLRCDCGVQLRGAIAEIAKRGSGVLLYLAQEGRGIGLVNKLRAYELQDDGFDTIDANEQLGFDADERIYAPAATMLARMGIKRVRLLTNNPQKISQLERYGIEVAERVAHSFPANGHNENYLRTKAERAGHLL</sequence>
<feature type="active site" description="Proton acceptor" evidence="12">
    <location>
        <position position="319"/>
    </location>
</feature>
<dbReference type="InterPro" id="IPR000926">
    <property type="entry name" value="RibA"/>
</dbReference>
<feature type="binding site" evidence="12">
    <location>
        <position position="260"/>
    </location>
    <ligand>
        <name>Zn(2+)</name>
        <dbReference type="ChEBI" id="CHEBI:29105"/>
        <note>catalytic</note>
    </ligand>
</feature>
<proteinExistence type="inferred from homology"/>
<dbReference type="Proteomes" id="UP000321058">
    <property type="component" value="Unassembled WGS sequence"/>
</dbReference>
<dbReference type="PANTHER" id="PTHR21327:SF18">
    <property type="entry name" value="3,4-DIHYDROXY-2-BUTANONE 4-PHOSPHATE SYNTHASE"/>
    <property type="match status" value="1"/>
</dbReference>
<dbReference type="NCBIfam" id="NF001591">
    <property type="entry name" value="PRK00393.1"/>
    <property type="match status" value="1"/>
</dbReference>
<comment type="pathway">
    <text evidence="1 12">Cofactor biosynthesis; riboflavin biosynthesis; 5-amino-6-(D-ribitylamino)uracil from GTP: step 1/4.</text>
</comment>
<dbReference type="CDD" id="cd00641">
    <property type="entry name" value="GTP_cyclohydro2"/>
    <property type="match status" value="1"/>
</dbReference>
<dbReference type="Pfam" id="PF00925">
    <property type="entry name" value="GTP_cyclohydro2"/>
    <property type="match status" value="1"/>
</dbReference>
<keyword evidence="15" id="KW-1185">Reference proteome</keyword>
<keyword evidence="7 12" id="KW-0378">Hydrolase</keyword>
<dbReference type="InterPro" id="IPR017945">
    <property type="entry name" value="DHBP_synth_RibB-like_a/b_dom"/>
</dbReference>
<comment type="cofactor">
    <cofactor evidence="12">
        <name>Zn(2+)</name>
        <dbReference type="ChEBI" id="CHEBI:29105"/>
    </cofactor>
    <text evidence="12">Binds 1 zinc ion per subunit.</text>
</comment>
<evidence type="ECO:0000256" key="11">
    <source>
        <dbReference type="ARBA" id="ARBA00049295"/>
    </source>
</evidence>
<feature type="binding site" evidence="12">
    <location>
        <position position="263"/>
    </location>
    <ligand>
        <name>GTP</name>
        <dbReference type="ChEBI" id="CHEBI:37565"/>
    </ligand>
</feature>
<dbReference type="SUPFAM" id="SSF55821">
    <property type="entry name" value="YrdC/RibB"/>
    <property type="match status" value="1"/>
</dbReference>
<comment type="similarity">
    <text evidence="2">In the N-terminal section; belongs to the DHBP synthase family.</text>
</comment>
<dbReference type="PANTHER" id="PTHR21327">
    <property type="entry name" value="GTP CYCLOHYDROLASE II-RELATED"/>
    <property type="match status" value="1"/>
</dbReference>
<evidence type="ECO:0000256" key="9">
    <source>
        <dbReference type="ARBA" id="ARBA00023134"/>
    </source>
</evidence>
<accession>A0A512NSQ1</accession>
<dbReference type="FunFam" id="3.40.50.10990:FF:000001">
    <property type="entry name" value="Riboflavin biosynthesis protein RibBA"/>
    <property type="match status" value="1"/>
</dbReference>
<name>A0A512NSQ1_9HYPH</name>
<dbReference type="InterPro" id="IPR032677">
    <property type="entry name" value="GTP_cyclohydro_II"/>
</dbReference>
<feature type="binding site" evidence="12">
    <location>
        <position position="342"/>
    </location>
    <ligand>
        <name>GTP</name>
        <dbReference type="ChEBI" id="CHEBI:37565"/>
    </ligand>
</feature>
<evidence type="ECO:0000256" key="8">
    <source>
        <dbReference type="ARBA" id="ARBA00022833"/>
    </source>
</evidence>
<evidence type="ECO:0000256" key="1">
    <source>
        <dbReference type="ARBA" id="ARBA00004853"/>
    </source>
</evidence>
<comment type="similarity">
    <text evidence="12">Belongs to the GTP cyclohydrolase II family.</text>
</comment>
<evidence type="ECO:0000256" key="4">
    <source>
        <dbReference type="ARBA" id="ARBA00022619"/>
    </source>
</evidence>
<dbReference type="RefSeq" id="WP_147157256.1">
    <property type="nucleotide sequence ID" value="NZ_BKAJ01000283.1"/>
</dbReference>
<dbReference type="GO" id="GO:0009231">
    <property type="term" value="P:riboflavin biosynthetic process"/>
    <property type="evidence" value="ECO:0007669"/>
    <property type="project" value="UniProtKB-UniRule"/>
</dbReference>
<feature type="binding site" evidence="12">
    <location>
        <position position="247"/>
    </location>
    <ligand>
        <name>Zn(2+)</name>
        <dbReference type="ChEBI" id="CHEBI:29105"/>
        <note>catalytic</note>
    </ligand>
</feature>
<evidence type="ECO:0000256" key="2">
    <source>
        <dbReference type="ARBA" id="ARBA00005520"/>
    </source>
</evidence>
<feature type="domain" description="GTP cyclohydrolase II" evidence="13">
    <location>
        <begin position="197"/>
        <end position="362"/>
    </location>
</feature>
<dbReference type="EC" id="3.5.4.25" evidence="12"/>
<feature type="binding site" evidence="12">
    <location>
        <position position="258"/>
    </location>
    <ligand>
        <name>Zn(2+)</name>
        <dbReference type="ChEBI" id="CHEBI:29105"/>
        <note>catalytic</note>
    </ligand>
</feature>
<dbReference type="PIRSF" id="PIRSF001259">
    <property type="entry name" value="RibA"/>
    <property type="match status" value="1"/>
</dbReference>
<dbReference type="GO" id="GO:0008270">
    <property type="term" value="F:zinc ion binding"/>
    <property type="evidence" value="ECO:0007669"/>
    <property type="project" value="UniProtKB-UniRule"/>
</dbReference>
<evidence type="ECO:0000313" key="14">
    <source>
        <dbReference type="EMBL" id="GEP61986.1"/>
    </source>
</evidence>
<evidence type="ECO:0000256" key="7">
    <source>
        <dbReference type="ARBA" id="ARBA00022801"/>
    </source>
</evidence>
<feature type="binding site" evidence="12">
    <location>
        <position position="307"/>
    </location>
    <ligand>
        <name>GTP</name>
        <dbReference type="ChEBI" id="CHEBI:37565"/>
    </ligand>
</feature>
<dbReference type="SUPFAM" id="SSF142695">
    <property type="entry name" value="RibA-like"/>
    <property type="match status" value="1"/>
</dbReference>
<dbReference type="GO" id="GO:0003935">
    <property type="term" value="F:GTP cyclohydrolase II activity"/>
    <property type="evidence" value="ECO:0007669"/>
    <property type="project" value="UniProtKB-UniRule"/>
</dbReference>
<comment type="function">
    <text evidence="10 12">Catalyzes the conversion of GTP to 2,5-diamino-6-ribosylamino-4(3H)-pyrimidinone 5'-phosphate (DARP), formate and pyrophosphate.</text>
</comment>
<dbReference type="HAMAP" id="MF_00179">
    <property type="entry name" value="RibA"/>
    <property type="match status" value="1"/>
</dbReference>
<dbReference type="NCBIfam" id="TIGR00505">
    <property type="entry name" value="ribA"/>
    <property type="match status" value="1"/>
</dbReference>
<reference evidence="14 15" key="1">
    <citation type="submission" date="2019-07" db="EMBL/GenBank/DDBJ databases">
        <title>Whole genome shotgun sequence of Reyranella soli NBRC 108950.</title>
        <authorList>
            <person name="Hosoyama A."/>
            <person name="Uohara A."/>
            <person name="Ohji S."/>
            <person name="Ichikawa N."/>
        </authorList>
    </citation>
    <scope>NUCLEOTIDE SEQUENCE [LARGE SCALE GENOMIC DNA]</scope>
    <source>
        <strain evidence="14 15">NBRC 108950</strain>
    </source>
</reference>
<dbReference type="GO" id="GO:0005829">
    <property type="term" value="C:cytosol"/>
    <property type="evidence" value="ECO:0007669"/>
    <property type="project" value="TreeGrafter"/>
</dbReference>